<comment type="catalytic activity">
    <reaction evidence="9 10 11">
        <text>adenosine(37) in tRNA + dimethylallyl diphosphate = N(6)-dimethylallyladenosine(37) in tRNA + diphosphate</text>
        <dbReference type="Rhea" id="RHEA:26482"/>
        <dbReference type="Rhea" id="RHEA-COMP:10162"/>
        <dbReference type="Rhea" id="RHEA-COMP:10375"/>
        <dbReference type="ChEBI" id="CHEBI:33019"/>
        <dbReference type="ChEBI" id="CHEBI:57623"/>
        <dbReference type="ChEBI" id="CHEBI:74411"/>
        <dbReference type="ChEBI" id="CHEBI:74415"/>
        <dbReference type="EC" id="2.5.1.75"/>
    </reaction>
</comment>
<dbReference type="SUPFAM" id="SSF52540">
    <property type="entry name" value="P-loop containing nucleoside triphosphate hydrolases"/>
    <property type="match status" value="2"/>
</dbReference>
<comment type="caution">
    <text evidence="10">Lacks conserved residue(s) required for the propagation of feature annotation.</text>
</comment>
<evidence type="ECO:0000256" key="10">
    <source>
        <dbReference type="HAMAP-Rule" id="MF_00185"/>
    </source>
</evidence>
<dbReference type="GO" id="GO:0052381">
    <property type="term" value="F:tRNA dimethylallyltransferase activity"/>
    <property type="evidence" value="ECO:0007669"/>
    <property type="project" value="UniProtKB-UniRule"/>
</dbReference>
<evidence type="ECO:0000256" key="7">
    <source>
        <dbReference type="ARBA" id="ARBA00022840"/>
    </source>
</evidence>
<comment type="caution">
    <text evidence="14">The sequence shown here is derived from an EMBL/GenBank/DDBJ whole genome shotgun (WGS) entry which is preliminary data.</text>
</comment>
<comment type="similarity">
    <text evidence="3 10 13">Belongs to the IPP transferase family.</text>
</comment>
<dbReference type="Pfam" id="PF01715">
    <property type="entry name" value="IPPT"/>
    <property type="match status" value="1"/>
</dbReference>
<evidence type="ECO:0000256" key="4">
    <source>
        <dbReference type="ARBA" id="ARBA00022679"/>
    </source>
</evidence>
<evidence type="ECO:0000256" key="1">
    <source>
        <dbReference type="ARBA" id="ARBA00001946"/>
    </source>
</evidence>
<comment type="cofactor">
    <cofactor evidence="1 10">
        <name>Mg(2+)</name>
        <dbReference type="ChEBI" id="CHEBI:18420"/>
    </cofactor>
</comment>
<comment type="subunit">
    <text evidence="10">Monomer.</text>
</comment>
<keyword evidence="5 10" id="KW-0819">tRNA processing</keyword>
<evidence type="ECO:0000256" key="3">
    <source>
        <dbReference type="ARBA" id="ARBA00005842"/>
    </source>
</evidence>
<dbReference type="PANTHER" id="PTHR11088:SF60">
    <property type="entry name" value="TRNA DIMETHYLALLYLTRANSFERASE"/>
    <property type="match status" value="1"/>
</dbReference>
<dbReference type="AlphaFoldDB" id="A0A0E9LWP6"/>
<evidence type="ECO:0000313" key="14">
    <source>
        <dbReference type="EMBL" id="GAO29541.1"/>
    </source>
</evidence>
<evidence type="ECO:0000256" key="11">
    <source>
        <dbReference type="RuleBase" id="RU003783"/>
    </source>
</evidence>
<feature type="binding site" evidence="10">
    <location>
        <begin position="12"/>
        <end position="17"/>
    </location>
    <ligand>
        <name>substrate</name>
    </ligand>
</feature>
<dbReference type="NCBIfam" id="TIGR00174">
    <property type="entry name" value="miaA"/>
    <property type="match status" value="1"/>
</dbReference>
<name>A0A0E9LWP6_9BACT</name>
<dbReference type="OrthoDB" id="9776390at2"/>
<dbReference type="STRING" id="1236989.JCM15548_11740"/>
<dbReference type="EC" id="2.5.1.75" evidence="10"/>
<dbReference type="HAMAP" id="MF_00185">
    <property type="entry name" value="IPP_trans"/>
    <property type="match status" value="1"/>
</dbReference>
<dbReference type="InterPro" id="IPR018022">
    <property type="entry name" value="IPT"/>
</dbReference>
<evidence type="ECO:0000256" key="5">
    <source>
        <dbReference type="ARBA" id="ARBA00022694"/>
    </source>
</evidence>
<feature type="binding site" evidence="10">
    <location>
        <begin position="10"/>
        <end position="17"/>
    </location>
    <ligand>
        <name>ATP</name>
        <dbReference type="ChEBI" id="CHEBI:30616"/>
    </ligand>
</feature>
<accession>A0A0E9LWP6</accession>
<reference evidence="14 15" key="1">
    <citation type="journal article" date="2015" name="Microbes Environ.">
        <title>Distribution and evolution of nitrogen fixation genes in the phylum bacteroidetes.</title>
        <authorList>
            <person name="Inoue J."/>
            <person name="Oshima K."/>
            <person name="Suda W."/>
            <person name="Sakamoto M."/>
            <person name="Iino T."/>
            <person name="Noda S."/>
            <person name="Hongoh Y."/>
            <person name="Hattori M."/>
            <person name="Ohkuma M."/>
        </authorList>
    </citation>
    <scope>NUCLEOTIDE SEQUENCE [LARGE SCALE GENOMIC DNA]</scope>
    <source>
        <strain evidence="14">JCM 15548</strain>
    </source>
</reference>
<proteinExistence type="inferred from homology"/>
<sequence>MTKTMVVIAGPTGVGKTKTGIELARAYNSEIISADSRQIYKEIPIGTAAPTQEERAGVLHHLMGTHSVFDDYNAFEFEQDALALTETFFQKRDVLFMVGGSMMYMDAYCHGIDELPSIDPQLRLDLMEQLETDGLEALRLQLKQLDPVFYTQVDLKNPKRVIHALEICLMTGQPYSLLRTNPRKERPFKIIRIGLNRDRAELYDRINDRVLEMMGKGLEQEARALIDHQHLNALNTVGFKELFACYNGEYDLDRAIELIQRNSRHYAKKQLSWFNRNPEIHWFHPSAIHDMLELIERESGALVHK</sequence>
<keyword evidence="15" id="KW-1185">Reference proteome</keyword>
<evidence type="ECO:0000256" key="2">
    <source>
        <dbReference type="ARBA" id="ARBA00003213"/>
    </source>
</evidence>
<keyword evidence="7 10" id="KW-0067">ATP-binding</keyword>
<dbReference type="InterPro" id="IPR039657">
    <property type="entry name" value="Dimethylallyltransferase"/>
</dbReference>
<evidence type="ECO:0000256" key="9">
    <source>
        <dbReference type="ARBA" id="ARBA00049563"/>
    </source>
</evidence>
<gene>
    <name evidence="10" type="primary">miaA</name>
    <name evidence="14" type="ORF">JCM15548_11740</name>
</gene>
<evidence type="ECO:0000256" key="6">
    <source>
        <dbReference type="ARBA" id="ARBA00022741"/>
    </source>
</evidence>
<dbReference type="GO" id="GO:0005524">
    <property type="term" value="F:ATP binding"/>
    <property type="evidence" value="ECO:0007669"/>
    <property type="project" value="UniProtKB-UniRule"/>
</dbReference>
<keyword evidence="6 10" id="KW-0547">Nucleotide-binding</keyword>
<organism evidence="14 15">
    <name type="scientific">Geofilum rubicundum JCM 15548</name>
    <dbReference type="NCBI Taxonomy" id="1236989"/>
    <lineage>
        <taxon>Bacteria</taxon>
        <taxon>Pseudomonadati</taxon>
        <taxon>Bacteroidota</taxon>
        <taxon>Bacteroidia</taxon>
        <taxon>Marinilabiliales</taxon>
        <taxon>Marinilabiliaceae</taxon>
        <taxon>Geofilum</taxon>
    </lineage>
</organism>
<dbReference type="Gene3D" id="3.40.50.300">
    <property type="entry name" value="P-loop containing nucleotide triphosphate hydrolases"/>
    <property type="match status" value="1"/>
</dbReference>
<dbReference type="PANTHER" id="PTHR11088">
    <property type="entry name" value="TRNA DIMETHYLALLYLTRANSFERASE"/>
    <property type="match status" value="1"/>
</dbReference>
<evidence type="ECO:0000256" key="12">
    <source>
        <dbReference type="RuleBase" id="RU003784"/>
    </source>
</evidence>
<feature type="site" description="Interaction with substrate tRNA" evidence="10">
    <location>
        <position position="101"/>
    </location>
</feature>
<dbReference type="Proteomes" id="UP000032900">
    <property type="component" value="Unassembled WGS sequence"/>
</dbReference>
<dbReference type="EMBL" id="BAZW01000010">
    <property type="protein sequence ID" value="GAO29541.1"/>
    <property type="molecule type" value="Genomic_DNA"/>
</dbReference>
<keyword evidence="4 10" id="KW-0808">Transferase</keyword>
<keyword evidence="8 10" id="KW-0460">Magnesium</keyword>
<feature type="region of interest" description="Interaction with substrate tRNA" evidence="10">
    <location>
        <begin position="35"/>
        <end position="38"/>
    </location>
</feature>
<feature type="site" description="Interaction with substrate tRNA" evidence="10">
    <location>
        <position position="123"/>
    </location>
</feature>
<dbReference type="InterPro" id="IPR027417">
    <property type="entry name" value="P-loop_NTPase"/>
</dbReference>
<dbReference type="RefSeq" id="WP_062123913.1">
    <property type="nucleotide sequence ID" value="NZ_BAZW01000010.1"/>
</dbReference>
<dbReference type="Gene3D" id="1.10.20.140">
    <property type="match status" value="1"/>
</dbReference>
<dbReference type="GO" id="GO:0006400">
    <property type="term" value="P:tRNA modification"/>
    <property type="evidence" value="ECO:0007669"/>
    <property type="project" value="TreeGrafter"/>
</dbReference>
<evidence type="ECO:0000313" key="15">
    <source>
        <dbReference type="Proteomes" id="UP000032900"/>
    </source>
</evidence>
<evidence type="ECO:0000256" key="8">
    <source>
        <dbReference type="ARBA" id="ARBA00022842"/>
    </source>
</evidence>
<protein>
    <recommendedName>
        <fullName evidence="10">tRNA dimethylallyltransferase</fullName>
        <ecNumber evidence="10">2.5.1.75</ecNumber>
    </recommendedName>
    <alternativeName>
        <fullName evidence="10">Dimethylallyl diphosphate:tRNA dimethylallyltransferase</fullName>
        <shortName evidence="10">DMAPP:tRNA dimethylallyltransferase</shortName>
        <shortName evidence="10">DMATase</shortName>
    </alternativeName>
    <alternativeName>
        <fullName evidence="10">Isopentenyl-diphosphate:tRNA isopentenyltransferase</fullName>
        <shortName evidence="10">IPP transferase</shortName>
        <shortName evidence="10">IPPT</shortName>
        <shortName evidence="10">IPTase</shortName>
    </alternativeName>
</protein>
<comment type="function">
    <text evidence="2 10 12">Catalyzes the transfer of a dimethylallyl group onto the adenine at position 37 in tRNAs that read codons beginning with uridine, leading to the formation of N6-(dimethylallyl)adenosine (i(6)A).</text>
</comment>
<evidence type="ECO:0000256" key="13">
    <source>
        <dbReference type="RuleBase" id="RU003785"/>
    </source>
</evidence>